<organism evidence="1 2">
    <name type="scientific">Candidatus Muproteobacteria bacterium RIFCSPHIGHO2_01_FULL_65_16</name>
    <dbReference type="NCBI Taxonomy" id="1817764"/>
    <lineage>
        <taxon>Bacteria</taxon>
        <taxon>Pseudomonadati</taxon>
        <taxon>Pseudomonadota</taxon>
        <taxon>Candidatus Muproteobacteria</taxon>
    </lineage>
</organism>
<protein>
    <submittedName>
        <fullName evidence="1">Uncharacterized protein</fullName>
    </submittedName>
</protein>
<comment type="caution">
    <text evidence="1">The sequence shown here is derived from an EMBL/GenBank/DDBJ whole genome shotgun (WGS) entry which is preliminary data.</text>
</comment>
<accession>A0A1F6THC5</accession>
<proteinExistence type="predicted"/>
<evidence type="ECO:0000313" key="2">
    <source>
        <dbReference type="Proteomes" id="UP000179360"/>
    </source>
</evidence>
<gene>
    <name evidence="1" type="ORF">A2637_04595</name>
</gene>
<sequence>MSGVQITLERQFLLFGQYCDIKRSTFTREESSLACEAARRFQQLELLLGRIYKLESRLHEVFVRPNANDAGSRQAQEAIARSIDTISLELITFVEAFYYFAWRLREVLRQLPGLKKFDAPGIRYVRNHLIEHPEKKSHLLRQAFAFDPKQGPVLKPINKEQRDPKVSDKGLWENVRELQEVLDRSLSKAAKHTQHV</sequence>
<dbReference type="EMBL" id="MFSY01000120">
    <property type="protein sequence ID" value="OGI44530.1"/>
    <property type="molecule type" value="Genomic_DNA"/>
</dbReference>
<reference evidence="1 2" key="1">
    <citation type="journal article" date="2016" name="Nat. Commun.">
        <title>Thousands of microbial genomes shed light on interconnected biogeochemical processes in an aquifer system.</title>
        <authorList>
            <person name="Anantharaman K."/>
            <person name="Brown C.T."/>
            <person name="Hug L.A."/>
            <person name="Sharon I."/>
            <person name="Castelle C.J."/>
            <person name="Probst A.J."/>
            <person name="Thomas B.C."/>
            <person name="Singh A."/>
            <person name="Wilkins M.J."/>
            <person name="Karaoz U."/>
            <person name="Brodie E.L."/>
            <person name="Williams K.H."/>
            <person name="Hubbard S.S."/>
            <person name="Banfield J.F."/>
        </authorList>
    </citation>
    <scope>NUCLEOTIDE SEQUENCE [LARGE SCALE GENOMIC DNA]</scope>
</reference>
<name>A0A1F6THC5_9PROT</name>
<dbReference type="Proteomes" id="UP000179360">
    <property type="component" value="Unassembled WGS sequence"/>
</dbReference>
<dbReference type="STRING" id="1817764.A2637_04595"/>
<dbReference type="AlphaFoldDB" id="A0A1F6THC5"/>
<evidence type="ECO:0000313" key="1">
    <source>
        <dbReference type="EMBL" id="OGI44530.1"/>
    </source>
</evidence>